<dbReference type="SUPFAM" id="SSF56281">
    <property type="entry name" value="Metallo-hydrolase/oxidoreductase"/>
    <property type="match status" value="1"/>
</dbReference>
<evidence type="ECO:0000256" key="3">
    <source>
        <dbReference type="ARBA" id="ARBA00034301"/>
    </source>
</evidence>
<dbReference type="InterPro" id="IPR022877">
    <property type="entry name" value="UPF0173"/>
</dbReference>
<reference evidence="7 8" key="1">
    <citation type="submission" date="2023-07" db="EMBL/GenBank/DDBJ databases">
        <title>Paenibacillus sp. JX-17 nov. isolated from soil.</title>
        <authorList>
            <person name="Wan Y."/>
            <person name="Liu B."/>
        </authorList>
    </citation>
    <scope>NUCLEOTIDE SEQUENCE [LARGE SCALE GENOMIC DNA]</scope>
    <source>
        <strain evidence="7 8">JX-17</strain>
    </source>
</reference>
<sequence length="227" mass="24783">MKITYYGHSAMLVEGAGKKVIIDPFLTGNPAASTRAEDIEADAVVLTHGHSDHFGDCIEIARNNDCPIIAVFELAEYCRTQGVKVHPMNIGGGYLFDGFKVKYTLAFHSSALMVEDKPLYLGEPGGVLLTMDNQTFFHAGDTALFSDMRLIGETNSIDAAALPIGDNLTMGPEDALMAAKWLQAKRTIPVHYNTFPEIQQDGNLFCDRLRQAGMEGLALRPGQSIEF</sequence>
<comment type="catalytic activity">
    <reaction evidence="2">
        <text>3',5'-cyclic CMP + H2O = CMP + H(+)</text>
        <dbReference type="Rhea" id="RHEA:72675"/>
        <dbReference type="ChEBI" id="CHEBI:15377"/>
        <dbReference type="ChEBI" id="CHEBI:15378"/>
        <dbReference type="ChEBI" id="CHEBI:58003"/>
        <dbReference type="ChEBI" id="CHEBI:60377"/>
    </reaction>
    <physiologicalReaction direction="left-to-right" evidence="2">
        <dbReference type="Rhea" id="RHEA:72676"/>
    </physiologicalReaction>
</comment>
<dbReference type="PANTHER" id="PTHR43546:SF3">
    <property type="entry name" value="UPF0173 METAL-DEPENDENT HYDROLASE MJ1163"/>
    <property type="match status" value="1"/>
</dbReference>
<accession>A0ABT9CD75</accession>
<name>A0ABT9CD75_9BACL</name>
<dbReference type="Gene3D" id="3.60.15.10">
    <property type="entry name" value="Ribonuclease Z/Hydroxyacylglutathione hydrolase-like"/>
    <property type="match status" value="1"/>
</dbReference>
<feature type="domain" description="Metallo-beta-lactamase" evidence="6">
    <location>
        <begin position="7"/>
        <end position="191"/>
    </location>
</feature>
<dbReference type="GO" id="GO:0016787">
    <property type="term" value="F:hydrolase activity"/>
    <property type="evidence" value="ECO:0007669"/>
    <property type="project" value="UniProtKB-KW"/>
</dbReference>
<comment type="caution">
    <text evidence="7">The sequence shown here is derived from an EMBL/GenBank/DDBJ whole genome shotgun (WGS) entry which is preliminary data.</text>
</comment>
<proteinExistence type="inferred from homology"/>
<dbReference type="PANTHER" id="PTHR43546">
    <property type="entry name" value="UPF0173 METAL-DEPENDENT HYDROLASE MJ1163-RELATED"/>
    <property type="match status" value="1"/>
</dbReference>
<dbReference type="HAMAP" id="MF_00457">
    <property type="entry name" value="UPF0173"/>
    <property type="match status" value="1"/>
</dbReference>
<evidence type="ECO:0000259" key="6">
    <source>
        <dbReference type="SMART" id="SM00849"/>
    </source>
</evidence>
<evidence type="ECO:0000256" key="2">
    <source>
        <dbReference type="ARBA" id="ARBA00034221"/>
    </source>
</evidence>
<keyword evidence="1 5" id="KW-0378">Hydrolase</keyword>
<protein>
    <recommendedName>
        <fullName evidence="5">UPF0173 metal-dependent hydrolase Q5741_12275</fullName>
    </recommendedName>
</protein>
<evidence type="ECO:0000313" key="8">
    <source>
        <dbReference type="Proteomes" id="UP001240171"/>
    </source>
</evidence>
<organism evidence="7 8">
    <name type="scientific">Paenibacillus lacisoli</name>
    <dbReference type="NCBI Taxonomy" id="3064525"/>
    <lineage>
        <taxon>Bacteria</taxon>
        <taxon>Bacillati</taxon>
        <taxon>Bacillota</taxon>
        <taxon>Bacilli</taxon>
        <taxon>Bacillales</taxon>
        <taxon>Paenibacillaceae</taxon>
        <taxon>Paenibacillus</taxon>
    </lineage>
</organism>
<comment type="similarity">
    <text evidence="5">Belongs to the UPF0173 family.</text>
</comment>
<evidence type="ECO:0000313" key="7">
    <source>
        <dbReference type="EMBL" id="MDO7907186.1"/>
    </source>
</evidence>
<evidence type="ECO:0000256" key="1">
    <source>
        <dbReference type="ARBA" id="ARBA00022801"/>
    </source>
</evidence>
<dbReference type="Proteomes" id="UP001240171">
    <property type="component" value="Unassembled WGS sequence"/>
</dbReference>
<dbReference type="RefSeq" id="WP_305024393.1">
    <property type="nucleotide sequence ID" value="NZ_JAUQTB010000006.1"/>
</dbReference>
<dbReference type="InterPro" id="IPR001279">
    <property type="entry name" value="Metallo-B-lactamas"/>
</dbReference>
<comment type="catalytic activity">
    <reaction evidence="4">
        <text>3',5'-cyclic UMP + H2O = UMP + H(+)</text>
        <dbReference type="Rhea" id="RHEA:70575"/>
        <dbReference type="ChEBI" id="CHEBI:15377"/>
        <dbReference type="ChEBI" id="CHEBI:15378"/>
        <dbReference type="ChEBI" id="CHEBI:57865"/>
        <dbReference type="ChEBI" id="CHEBI:184387"/>
    </reaction>
    <physiologicalReaction direction="left-to-right" evidence="4">
        <dbReference type="Rhea" id="RHEA:70576"/>
    </physiologicalReaction>
</comment>
<evidence type="ECO:0000256" key="5">
    <source>
        <dbReference type="HAMAP-Rule" id="MF_00457"/>
    </source>
</evidence>
<dbReference type="NCBIfam" id="NF001911">
    <property type="entry name" value="PRK00685.1"/>
    <property type="match status" value="1"/>
</dbReference>
<dbReference type="EMBL" id="JAUQTB010000006">
    <property type="protein sequence ID" value="MDO7907186.1"/>
    <property type="molecule type" value="Genomic_DNA"/>
</dbReference>
<comment type="function">
    <text evidence="3">Counteracts the endogenous Pycsar antiviral defense system. Phosphodiesterase that enables metal-dependent hydrolysis of host cyclic nucleotide Pycsar defense signals such as cCMP and cUMP.</text>
</comment>
<dbReference type="InterPro" id="IPR050114">
    <property type="entry name" value="UPF0173_UPF0282_UlaG_hydrolase"/>
</dbReference>
<dbReference type="InterPro" id="IPR036866">
    <property type="entry name" value="RibonucZ/Hydroxyglut_hydro"/>
</dbReference>
<evidence type="ECO:0000256" key="4">
    <source>
        <dbReference type="ARBA" id="ARBA00048505"/>
    </source>
</evidence>
<gene>
    <name evidence="7" type="ORF">Q5741_12275</name>
</gene>
<dbReference type="Pfam" id="PF13483">
    <property type="entry name" value="Lactamase_B_3"/>
    <property type="match status" value="1"/>
</dbReference>
<keyword evidence="8" id="KW-1185">Reference proteome</keyword>
<dbReference type="SMART" id="SM00849">
    <property type="entry name" value="Lactamase_B"/>
    <property type="match status" value="1"/>
</dbReference>